<sequence length="720" mass="74421">MSERGDVTICDGTRPAGDLEGAAETTGLDALFAPRSIALVGASDDAARIGGRPLRYLRASGYQGRVYPVNPRRETVQGEQAWPAIAALPEVPDLALLAVPAAATRQAVEDCVAAGVKAAIIFAAGFAEMGEEGREEQARIVAIARAGGLRLLGPNCLGAADSSIGYYGTFSVMLDDGFLEPGPVAIVSQSGAYGSHVAQLARNRGLGIRHWITTGNECDVDMAEALRWVIDRDGVKVVMAYAEGVRNRALFFEALALARLRGIAVVLLKVGRSEVGAHAVGSHTAALAGSDGVFDAICRQYGVHRARSTAEQIDIAYAIARAGLPRGNRLGIFSMSGGLGIQMADDGDEAGLAVTPMPEAAQAELKALLPYASPVNPIDATAQAMTDLPLMTRYIQVVLEQGGYDVFVAILGTTPALPSYSARLAEALEAAGPGGEGLIRAVTMSAPPEVVRAYEQRGFLVFEDSVALTRALGALVRFTESFALARAARPAPAALPVPITASGTLSERTAKQVLAEAGMPFPDERLATTPEEAAAAADAIGYPVVVKICSPQIAHKTEVGGVIVNLKDAAAVQEAAATVLERARAALPDAVIEGVLVAPMIGGGVEVIAGVSVDATLGPVVMFGLGGVLVEVLKDVTFRAVPFDAAEARRMIAETTAGKVLQGVRGAPPADIAALAETLAALSRFAAANEDRLAGVDINPLKVMQTGEGVVPLDALVLLS</sequence>
<dbReference type="GO" id="GO:0016874">
    <property type="term" value="F:ligase activity"/>
    <property type="evidence" value="ECO:0007669"/>
    <property type="project" value="UniProtKB-KW"/>
</dbReference>
<dbReference type="InterPro" id="IPR011761">
    <property type="entry name" value="ATP-grasp"/>
</dbReference>
<dbReference type="PANTHER" id="PTHR42793:SF4">
    <property type="entry name" value="BLL6376 PROTEIN"/>
    <property type="match status" value="1"/>
</dbReference>
<dbReference type="InterPro" id="IPR032875">
    <property type="entry name" value="Succ_CoA_lig_flav_dom"/>
</dbReference>
<dbReference type="SMART" id="SM00881">
    <property type="entry name" value="CoA_binding"/>
    <property type="match status" value="1"/>
</dbReference>
<protein>
    <submittedName>
        <fullName evidence="4">Acetate--CoA ligase family protein</fullName>
    </submittedName>
</protein>
<evidence type="ECO:0000313" key="5">
    <source>
        <dbReference type="Proteomes" id="UP001589858"/>
    </source>
</evidence>
<dbReference type="SUPFAM" id="SSF51735">
    <property type="entry name" value="NAD(P)-binding Rossmann-fold domains"/>
    <property type="match status" value="1"/>
</dbReference>
<dbReference type="InterPro" id="IPR016102">
    <property type="entry name" value="Succinyl-CoA_synth-like"/>
</dbReference>
<dbReference type="InterPro" id="IPR013815">
    <property type="entry name" value="ATP_grasp_subdomain_1"/>
</dbReference>
<dbReference type="Pfam" id="PF13380">
    <property type="entry name" value="CoA_binding_2"/>
    <property type="match status" value="1"/>
</dbReference>
<dbReference type="EMBL" id="JBHLTM010000026">
    <property type="protein sequence ID" value="MFC0684211.1"/>
    <property type="molecule type" value="Genomic_DNA"/>
</dbReference>
<dbReference type="SUPFAM" id="SSF52210">
    <property type="entry name" value="Succinyl-CoA synthetase domains"/>
    <property type="match status" value="2"/>
</dbReference>
<name>A0ABV6S571_9SPHN</name>
<dbReference type="Gene3D" id="3.40.50.720">
    <property type="entry name" value="NAD(P)-binding Rossmann-like Domain"/>
    <property type="match status" value="1"/>
</dbReference>
<proteinExistence type="predicted"/>
<dbReference type="Pfam" id="PF13549">
    <property type="entry name" value="ATP-grasp_5"/>
    <property type="match status" value="1"/>
</dbReference>
<evidence type="ECO:0000313" key="4">
    <source>
        <dbReference type="EMBL" id="MFC0684211.1"/>
    </source>
</evidence>
<dbReference type="PANTHER" id="PTHR42793">
    <property type="entry name" value="COA BINDING DOMAIN CONTAINING PROTEIN"/>
    <property type="match status" value="1"/>
</dbReference>
<dbReference type="InterPro" id="IPR003781">
    <property type="entry name" value="CoA-bd"/>
</dbReference>
<keyword evidence="5" id="KW-1185">Reference proteome</keyword>
<dbReference type="Gene3D" id="3.40.50.261">
    <property type="entry name" value="Succinyl-CoA synthetase domains"/>
    <property type="match status" value="2"/>
</dbReference>
<dbReference type="PROSITE" id="PS50975">
    <property type="entry name" value="ATP_GRASP"/>
    <property type="match status" value="1"/>
</dbReference>
<dbReference type="SUPFAM" id="SSF56059">
    <property type="entry name" value="Glutathione synthetase ATP-binding domain-like"/>
    <property type="match status" value="1"/>
</dbReference>
<reference evidence="4 5" key="1">
    <citation type="submission" date="2024-09" db="EMBL/GenBank/DDBJ databases">
        <authorList>
            <person name="Sun Q."/>
            <person name="Mori K."/>
        </authorList>
    </citation>
    <scope>NUCLEOTIDE SEQUENCE [LARGE SCALE GENOMIC DNA]</scope>
    <source>
        <strain evidence="4 5">CICC 11035S</strain>
    </source>
</reference>
<evidence type="ECO:0000256" key="1">
    <source>
        <dbReference type="ARBA" id="ARBA00022532"/>
    </source>
</evidence>
<dbReference type="Proteomes" id="UP001589858">
    <property type="component" value="Unassembled WGS sequence"/>
</dbReference>
<dbReference type="Gene3D" id="3.30.470.20">
    <property type="entry name" value="ATP-grasp fold, B domain"/>
    <property type="match status" value="1"/>
</dbReference>
<accession>A0ABV6S571</accession>
<feature type="domain" description="ATP-grasp" evidence="3">
    <location>
        <begin position="511"/>
        <end position="547"/>
    </location>
</feature>
<dbReference type="RefSeq" id="WP_267218181.1">
    <property type="nucleotide sequence ID" value="NZ_JAPCWC010000001.1"/>
</dbReference>
<dbReference type="InterPro" id="IPR036291">
    <property type="entry name" value="NAD(P)-bd_dom_sf"/>
</dbReference>
<evidence type="ECO:0000259" key="3">
    <source>
        <dbReference type="PROSITE" id="PS50975"/>
    </source>
</evidence>
<keyword evidence="4" id="KW-0436">Ligase</keyword>
<keyword evidence="1" id="KW-0816">Tricarboxylic acid cycle</keyword>
<keyword evidence="2" id="KW-0547">Nucleotide-binding</keyword>
<gene>
    <name evidence="4" type="ORF">ACFFF8_06360</name>
</gene>
<evidence type="ECO:0000256" key="2">
    <source>
        <dbReference type="PROSITE-ProRule" id="PRU00409"/>
    </source>
</evidence>
<keyword evidence="2" id="KW-0067">ATP-binding</keyword>
<organism evidence="4 5">
    <name type="scientific">Novosphingobium clariflavum</name>
    <dbReference type="NCBI Taxonomy" id="2029884"/>
    <lineage>
        <taxon>Bacteria</taxon>
        <taxon>Pseudomonadati</taxon>
        <taxon>Pseudomonadota</taxon>
        <taxon>Alphaproteobacteria</taxon>
        <taxon>Sphingomonadales</taxon>
        <taxon>Sphingomonadaceae</taxon>
        <taxon>Novosphingobium</taxon>
    </lineage>
</organism>
<comment type="caution">
    <text evidence="4">The sequence shown here is derived from an EMBL/GenBank/DDBJ whole genome shotgun (WGS) entry which is preliminary data.</text>
</comment>
<dbReference type="Gene3D" id="3.30.1490.20">
    <property type="entry name" value="ATP-grasp fold, A domain"/>
    <property type="match status" value="1"/>
</dbReference>
<dbReference type="Pfam" id="PF13607">
    <property type="entry name" value="Succ_CoA_lig"/>
    <property type="match status" value="1"/>
</dbReference>